<dbReference type="SFLD" id="SFLDG01143">
    <property type="entry name" value="C2.B.3:_Phosphomannomutase_Lik"/>
    <property type="match status" value="1"/>
</dbReference>
<evidence type="ECO:0000313" key="15">
    <source>
        <dbReference type="Proteomes" id="UP000085678"/>
    </source>
</evidence>
<evidence type="ECO:0000256" key="8">
    <source>
        <dbReference type="ARBA" id="ARBA00022723"/>
    </source>
</evidence>
<dbReference type="InParanoid" id="A0A1S3HCV3"/>
<dbReference type="STRING" id="7574.A0A1S3HCV3"/>
<evidence type="ECO:0000256" key="13">
    <source>
        <dbReference type="PIRSR" id="PIRSR605002-3"/>
    </source>
</evidence>
<evidence type="ECO:0000256" key="3">
    <source>
        <dbReference type="ARBA" id="ARBA00004496"/>
    </source>
</evidence>
<dbReference type="GO" id="GO:0005829">
    <property type="term" value="C:cytosol"/>
    <property type="evidence" value="ECO:0007669"/>
    <property type="project" value="UniProtKB-ARBA"/>
</dbReference>
<feature type="binding site" evidence="12">
    <location>
        <position position="138"/>
    </location>
    <ligand>
        <name>alpha-D-mannose 1-phosphate</name>
        <dbReference type="ChEBI" id="CHEBI:58409"/>
    </ligand>
</feature>
<dbReference type="PANTHER" id="PTHR10466:SF0">
    <property type="entry name" value="PHOSPHOMANNOMUTASE"/>
    <property type="match status" value="1"/>
</dbReference>
<dbReference type="SFLD" id="SFLDF00445">
    <property type="entry name" value="alpha-phosphomannomutase"/>
    <property type="match status" value="1"/>
</dbReference>
<organism evidence="15 16">
    <name type="scientific">Lingula anatina</name>
    <name type="common">Brachiopod</name>
    <name type="synonym">Lingula unguis</name>
    <dbReference type="NCBI Taxonomy" id="7574"/>
    <lineage>
        <taxon>Eukaryota</taxon>
        <taxon>Metazoa</taxon>
        <taxon>Spiralia</taxon>
        <taxon>Lophotrochozoa</taxon>
        <taxon>Brachiopoda</taxon>
        <taxon>Linguliformea</taxon>
        <taxon>Lingulata</taxon>
        <taxon>Lingulida</taxon>
        <taxon>Linguloidea</taxon>
        <taxon>Lingulidae</taxon>
        <taxon>Lingula</taxon>
    </lineage>
</organism>
<accession>A0A1S3HCV3</accession>
<keyword evidence="10 14" id="KW-0413">Isomerase</keyword>
<proteinExistence type="inferred from homology"/>
<comment type="cofactor">
    <cofactor evidence="13">
        <name>Mg(2+)</name>
        <dbReference type="ChEBI" id="CHEBI:18420"/>
    </cofactor>
</comment>
<reference evidence="16" key="1">
    <citation type="submission" date="2025-08" db="UniProtKB">
        <authorList>
            <consortium name="RefSeq"/>
        </authorList>
    </citation>
    <scope>IDENTIFICATION</scope>
    <source>
        <tissue evidence="16">Gonads</tissue>
    </source>
</reference>
<keyword evidence="15" id="KW-1185">Reference proteome</keyword>
<evidence type="ECO:0000256" key="10">
    <source>
        <dbReference type="ARBA" id="ARBA00023235"/>
    </source>
</evidence>
<feature type="binding site" evidence="13">
    <location>
        <position position="227"/>
    </location>
    <ligand>
        <name>Mg(2+)</name>
        <dbReference type="ChEBI" id="CHEBI:18420"/>
        <label>1</label>
    </ligand>
</feature>
<feature type="binding site" evidence="13">
    <location>
        <position position="15"/>
    </location>
    <ligand>
        <name>Mg(2+)</name>
        <dbReference type="ChEBI" id="CHEBI:18420"/>
        <label>1</label>
    </ligand>
</feature>
<dbReference type="InterPro" id="IPR005002">
    <property type="entry name" value="PMM"/>
</dbReference>
<evidence type="ECO:0000256" key="4">
    <source>
        <dbReference type="ARBA" id="ARBA00004699"/>
    </source>
</evidence>
<evidence type="ECO:0000256" key="12">
    <source>
        <dbReference type="PIRSR" id="PIRSR605002-2"/>
    </source>
</evidence>
<dbReference type="InterPro" id="IPR043169">
    <property type="entry name" value="PMM_cap"/>
</dbReference>
<dbReference type="CDD" id="cd02585">
    <property type="entry name" value="HAD_PMM"/>
    <property type="match status" value="1"/>
</dbReference>
<feature type="binding site" evidence="12">
    <location>
        <position position="145"/>
    </location>
    <ligand>
        <name>alpha-D-mannose 1-phosphate</name>
        <dbReference type="ChEBI" id="CHEBI:58409"/>
    </ligand>
</feature>
<feature type="binding site" evidence="13">
    <location>
        <position position="13"/>
    </location>
    <ligand>
        <name>Mg(2+)</name>
        <dbReference type="ChEBI" id="CHEBI:18420"/>
        <label>1</label>
    </ligand>
</feature>
<dbReference type="Proteomes" id="UP000085678">
    <property type="component" value="Unplaced"/>
</dbReference>
<feature type="binding site" evidence="13">
    <location>
        <position position="230"/>
    </location>
    <ligand>
        <name>Mg(2+)</name>
        <dbReference type="ChEBI" id="CHEBI:18420"/>
        <label>2</label>
    </ligand>
</feature>
<dbReference type="OrthoDB" id="10264771at2759"/>
<dbReference type="SUPFAM" id="SSF56784">
    <property type="entry name" value="HAD-like"/>
    <property type="match status" value="1"/>
</dbReference>
<keyword evidence="8 13" id="KW-0479">Metal-binding</keyword>
<dbReference type="InterPro" id="IPR006379">
    <property type="entry name" value="HAD-SF_hydro_IIB"/>
</dbReference>
<evidence type="ECO:0000256" key="9">
    <source>
        <dbReference type="ARBA" id="ARBA00022842"/>
    </source>
</evidence>
<dbReference type="SFLD" id="SFLDS00003">
    <property type="entry name" value="Haloacid_Dehalogenase"/>
    <property type="match status" value="1"/>
</dbReference>
<name>A0A1S3HCV3_LINAN</name>
<comment type="catalytic activity">
    <reaction evidence="1 14">
        <text>alpha-D-mannose 1-phosphate = D-mannose 6-phosphate</text>
        <dbReference type="Rhea" id="RHEA:11140"/>
        <dbReference type="ChEBI" id="CHEBI:58409"/>
        <dbReference type="ChEBI" id="CHEBI:58735"/>
        <dbReference type="EC" id="5.4.2.8"/>
    </reaction>
</comment>
<feature type="binding site" evidence="12">
    <location>
        <position position="22"/>
    </location>
    <ligand>
        <name>alpha-D-mannose 1-phosphate</name>
        <dbReference type="ChEBI" id="CHEBI:58409"/>
    </ligand>
</feature>
<comment type="pathway">
    <text evidence="4 14">Nucleotide-sugar biosynthesis; GDP-alpha-D-mannose biosynthesis; alpha-D-mannose 1-phosphate from D-fructose 6-phosphate: step 2/2.</text>
</comment>
<comment type="subcellular location">
    <subcellularLocation>
        <location evidence="3 14">Cytoplasm</location>
    </subcellularLocation>
</comment>
<dbReference type="GO" id="GO:0046872">
    <property type="term" value="F:metal ion binding"/>
    <property type="evidence" value="ECO:0007669"/>
    <property type="project" value="UniProtKB-KW"/>
</dbReference>
<feature type="active site" description="Proton donor/acceptor" evidence="11">
    <location>
        <position position="15"/>
    </location>
</feature>
<dbReference type="InterPro" id="IPR023214">
    <property type="entry name" value="HAD_sf"/>
</dbReference>
<dbReference type="SFLD" id="SFLDG01140">
    <property type="entry name" value="C2.B:_Phosphomannomutase_and_P"/>
    <property type="match status" value="1"/>
</dbReference>
<dbReference type="FunCoup" id="A0A1S3HCV3">
    <property type="interactions" value="1415"/>
</dbReference>
<dbReference type="PANTHER" id="PTHR10466">
    <property type="entry name" value="PHOSPHOMANNOMUTASE"/>
    <property type="match status" value="1"/>
</dbReference>
<sequence length="252" mass="28680">MAARDTSTLCLFDVDGTLTAPRKKITPEMETFMEQLDKKVVVGLVGGSDLSKISEQLGKSEEDVIKKFEYVFSENGLVAHKNGQLIAKESIQNYMGEEKLQKFINYALGYMSKIELPAKRGTFIEFRSGLINVCPVGRSCSQAERDQFGEYDKVHNIRKQFVEDLRKQFPDNGLVYSIGGQISFDVFPEGWDKRYCLNHIAGDNFKVIHFFGDKTNPGENDYEIFMDPRTVGHSVKSPEDTRQQLMELFFQG</sequence>
<dbReference type="Gene3D" id="3.30.1240.20">
    <property type="match status" value="1"/>
</dbReference>
<keyword evidence="9 13" id="KW-0460">Magnesium</keyword>
<evidence type="ECO:0000256" key="14">
    <source>
        <dbReference type="RuleBase" id="RU361118"/>
    </source>
</evidence>
<keyword evidence="7 14" id="KW-0963">Cytoplasm</keyword>
<dbReference type="GO" id="GO:0004615">
    <property type="term" value="F:phosphomannomutase activity"/>
    <property type="evidence" value="ECO:0007669"/>
    <property type="project" value="UniProtKB-EC"/>
</dbReference>
<dbReference type="Gene3D" id="3.40.50.1000">
    <property type="entry name" value="HAD superfamily/HAD-like"/>
    <property type="match status" value="1"/>
</dbReference>
<feature type="binding site" evidence="12">
    <location>
        <position position="185"/>
    </location>
    <ligand>
        <name>alpha-D-mannose 1-phosphate</name>
        <dbReference type="ChEBI" id="CHEBI:58409"/>
    </ligand>
</feature>
<evidence type="ECO:0000256" key="7">
    <source>
        <dbReference type="ARBA" id="ARBA00022490"/>
    </source>
</evidence>
<dbReference type="GO" id="GO:0006487">
    <property type="term" value="P:protein N-linked glycosylation"/>
    <property type="evidence" value="ECO:0007669"/>
    <property type="project" value="TreeGrafter"/>
</dbReference>
<evidence type="ECO:0000256" key="5">
    <source>
        <dbReference type="ARBA" id="ARBA00009736"/>
    </source>
</evidence>
<comment type="subunit">
    <text evidence="6 14">Homodimer.</text>
</comment>
<evidence type="ECO:0000313" key="16">
    <source>
        <dbReference type="RefSeq" id="XP_013383356.1"/>
    </source>
</evidence>
<dbReference type="EC" id="5.4.2.8" evidence="14"/>
<feature type="binding site" evidence="12">
    <location>
        <position position="183"/>
    </location>
    <ligand>
        <name>alpha-D-mannose 1-phosphate</name>
        <dbReference type="ChEBI" id="CHEBI:58409"/>
    </ligand>
</feature>
<gene>
    <name evidence="16" type="primary">LOC106153804</name>
</gene>
<feature type="binding site" evidence="13">
    <location>
        <position position="213"/>
    </location>
    <ligand>
        <name>Mg(2+)</name>
        <dbReference type="ChEBI" id="CHEBI:18420"/>
        <label>1</label>
    </ligand>
</feature>
<dbReference type="NCBIfam" id="TIGR01484">
    <property type="entry name" value="HAD-SF-IIB"/>
    <property type="match status" value="1"/>
</dbReference>
<evidence type="ECO:0000256" key="6">
    <source>
        <dbReference type="ARBA" id="ARBA00011738"/>
    </source>
</evidence>
<feature type="active site" description="Nucleophile" evidence="11">
    <location>
        <position position="13"/>
    </location>
</feature>
<dbReference type="FunFam" id="3.30.1240.20:FF:000001">
    <property type="entry name" value="Phosphomannomutase"/>
    <property type="match status" value="1"/>
</dbReference>
<protein>
    <recommendedName>
        <fullName evidence="14">Phosphomannomutase</fullName>
        <ecNumber evidence="14">5.4.2.8</ecNumber>
    </recommendedName>
</protein>
<dbReference type="FunFam" id="3.40.50.1000:FF:000216">
    <property type="entry name" value="Phosphomannomutase"/>
    <property type="match status" value="1"/>
</dbReference>
<dbReference type="OMA" id="FVEYRTG"/>
<evidence type="ECO:0000256" key="2">
    <source>
        <dbReference type="ARBA" id="ARBA00002564"/>
    </source>
</evidence>
<dbReference type="UniPathway" id="UPA00126">
    <property type="reaction ID" value="UER00424"/>
</dbReference>
<dbReference type="GO" id="GO:0061728">
    <property type="term" value="P:GDP-mannose biosynthetic process from mannose"/>
    <property type="evidence" value="ECO:0007669"/>
    <property type="project" value="UniProtKB-ARBA"/>
</dbReference>
<comment type="similarity">
    <text evidence="5 14">Belongs to the eukaryotic PMM family.</text>
</comment>
<dbReference type="RefSeq" id="XP_013383356.1">
    <property type="nucleotide sequence ID" value="XM_013527902.1"/>
</dbReference>
<dbReference type="GeneID" id="106153804"/>
<dbReference type="KEGG" id="lak:106153804"/>
<comment type="function">
    <text evidence="2 14">Involved in the synthesis of the GDP-mannose and dolichol-phosphate-mannose required for a number of critical mannosyl transfer reactions.</text>
</comment>
<feature type="binding site" evidence="12">
    <location>
        <position position="127"/>
    </location>
    <ligand>
        <name>alpha-D-mannose 1-phosphate</name>
        <dbReference type="ChEBI" id="CHEBI:58409"/>
    </ligand>
</feature>
<evidence type="ECO:0000256" key="11">
    <source>
        <dbReference type="PIRSR" id="PIRSR605002-1"/>
    </source>
</evidence>
<evidence type="ECO:0000256" key="1">
    <source>
        <dbReference type="ARBA" id="ARBA00000586"/>
    </source>
</evidence>
<dbReference type="InterPro" id="IPR036412">
    <property type="entry name" value="HAD-like_sf"/>
</dbReference>
<dbReference type="AlphaFoldDB" id="A0A1S3HCV3"/>
<feature type="binding site" evidence="13">
    <location>
        <position position="225"/>
    </location>
    <ligand>
        <name>Mg(2+)</name>
        <dbReference type="ChEBI" id="CHEBI:18420"/>
        <label>1</label>
    </ligand>
</feature>
<dbReference type="Pfam" id="PF03332">
    <property type="entry name" value="PMM"/>
    <property type="match status" value="1"/>
</dbReference>